<dbReference type="SUPFAM" id="SSF53098">
    <property type="entry name" value="Ribonuclease H-like"/>
    <property type="match status" value="1"/>
</dbReference>
<dbReference type="Pfam" id="PF05380">
    <property type="entry name" value="Peptidase_A17"/>
    <property type="match status" value="1"/>
</dbReference>
<evidence type="ECO:0000313" key="3">
    <source>
        <dbReference type="RefSeq" id="XP_052759044.1"/>
    </source>
</evidence>
<dbReference type="Pfam" id="PF18701">
    <property type="entry name" value="DUF5641"/>
    <property type="match status" value="1"/>
</dbReference>
<dbReference type="PROSITE" id="PS50994">
    <property type="entry name" value="INTEGRASE"/>
    <property type="match status" value="1"/>
</dbReference>
<dbReference type="InterPro" id="IPR005312">
    <property type="entry name" value="DUF1759"/>
</dbReference>
<dbReference type="InterPro" id="IPR012337">
    <property type="entry name" value="RNaseH-like_sf"/>
</dbReference>
<accession>A0ABM3N638</accession>
<dbReference type="PANTHER" id="PTHR47331:SF1">
    <property type="entry name" value="GAG-LIKE PROTEIN"/>
    <property type="match status" value="1"/>
</dbReference>
<dbReference type="Gene3D" id="3.10.10.10">
    <property type="entry name" value="HIV Type 1 Reverse Transcriptase, subunit A, domain 1"/>
    <property type="match status" value="1"/>
</dbReference>
<dbReference type="Gene3D" id="3.30.420.10">
    <property type="entry name" value="Ribonuclease H-like superfamily/Ribonuclease H"/>
    <property type="match status" value="1"/>
</dbReference>
<proteinExistence type="predicted"/>
<name>A0ABM3N638_GALME</name>
<dbReference type="InterPro" id="IPR036397">
    <property type="entry name" value="RNaseH_sf"/>
</dbReference>
<evidence type="ECO:0000259" key="1">
    <source>
        <dbReference type="PROSITE" id="PS50994"/>
    </source>
</evidence>
<feature type="domain" description="Integrase catalytic" evidence="1">
    <location>
        <begin position="1420"/>
        <end position="1609"/>
    </location>
</feature>
<dbReference type="InterPro" id="IPR040676">
    <property type="entry name" value="DUF5641"/>
</dbReference>
<dbReference type="CDD" id="cd01644">
    <property type="entry name" value="RT_pepA17"/>
    <property type="match status" value="1"/>
</dbReference>
<organism evidence="2 3">
    <name type="scientific">Galleria mellonella</name>
    <name type="common">Greater wax moth</name>
    <dbReference type="NCBI Taxonomy" id="7137"/>
    <lineage>
        <taxon>Eukaryota</taxon>
        <taxon>Metazoa</taxon>
        <taxon>Ecdysozoa</taxon>
        <taxon>Arthropoda</taxon>
        <taxon>Hexapoda</taxon>
        <taxon>Insecta</taxon>
        <taxon>Pterygota</taxon>
        <taxon>Neoptera</taxon>
        <taxon>Endopterygota</taxon>
        <taxon>Lepidoptera</taxon>
        <taxon>Glossata</taxon>
        <taxon>Ditrysia</taxon>
        <taxon>Pyraloidea</taxon>
        <taxon>Pyralidae</taxon>
        <taxon>Galleriinae</taxon>
        <taxon>Galleria</taxon>
    </lineage>
</organism>
<dbReference type="InterPro" id="IPR001584">
    <property type="entry name" value="Integrase_cat-core"/>
</dbReference>
<sequence length="1723" mass="196774">MSINEASVKINRERSPNRLVANNENDNELLKDLVKTRGILKSRLTKFSNAVSDITLEQLTNQKCADVKLRMQGVTSLFTEFSDVQTKIEKIVRDSDLDSQLTQRELFEDCYYHALAQAECLLKSVEVTSASSKGSNRASQSIKLPTISLPVYDGTYEHWIEYRDIFLSLVHNSDEISDIQKFHYLKSSLKGSAELVIDSLEFSACNYVVAWELLLNRYNNSSLLVHNHVKALFTIQKLSKESPHALRKLTDIILRNLRALKILGEPTEYWDTLIIFIITSKLDETTEREWEQFKCTTRKYINDISSLKVDDLLMFLRDKADMLETLLVSHRVNSDVKTQNATLQQSSHYPSHKTSHHKVHCNVSTNKSQQGRITSTKKSCLMCNADHPLYSCQTFLDTNLDAKLQFITANKLCENCLRPGHSVSMCKFGPCRLCFKKHNTLIHNNVTDRVAVVSMHLADNETPGSSQMTPATVAPPAQSIPAQIHSSRSTCEIRGVGNTVTTSSQICDIEIKSRIDNYSARIKCFVLPHITSTLSTAMYSQRAQSFMIPDYIQLADPQYYESQNIDILIGADLFWDLLCEGKMRLPNGPFLQNTRLGWIISGPIEFNTHNINTSVQCNFTQSIDTQLRRFWELEEVPKTSDIQTDEERSCEEAFIRTTTRNSDGRFCVSLPLKQSPSVLGESLSQAERRFLALERQLERNSNYKKLYIEFIHEYIELGHMTRVTSYGTPHYFLPHHGVYREHSSTTKLRVVFDASAATSSGVSLNDIQQVGPPLQRDLVDILLRFRQHRYTACADVEKMYRQCLLNELQRDLQLIVWRDNPSEPLGIYRLNTVTYGTASAPFLSVRCLKQLALECKDSAVQQIILNDFYVDDMITGSDDKQELLVLCKKVTDVLSSGGFHLRKWIFNFKCDELLVHQIPNNNASQELTLGENVQCKTLGLGWYYASDEFYFNTQVKVDTYKISKRTILSHVSQIFDPLGILSPTIIIAKVLLQKLWLLQLGWDDEVPRDVLRAWTVFVKGLSMLNTIRIPRHVIANEAICTELHIFTDASQTAYGACIYVRTVTNNGLVSVKLLCSKGKVAPLKPVSIPRLELCGALLGARLYDKVINSLRRHFDNIMFWTDSTIVLGWLHMSPNLQKTFVQNRTAEIHELAKELPWRHVSGKENPADLVSRGVQMEDLSSSTLWWEGPSFLRHTNFSCNNVPLNSFDSQQLLPELKSSVTHSYATDQDCERTLFPFVRFSQYSRMRRTVAYIQRFIHNTRNKNTQRSGTLTVDELRESDITLARLSQLESFPDEYRLLTNNSTLVNKHNLSKLNLFIDKNKLIRVGGRIVNSPDFNFDKKHPILISSKHIFSLLLFRHEHKQLLHAAPQALLYNLRETWWPIGGRNLARKVVYDCIICKRLRGMTPTPLMGDLPKERLTSGFPFMRSGVDYAGPMLILNRKGKGARTTKCYVCLFICFVTRAVHLELVSDLSTDAYLLALKRFISRRGKPCEIFSDNGRNFVGLMNDFKHFLANCSSQIIEYATAQNIQFTFIPPYAPHFGGLWEAGIRSCKNILRRIVGNAHLTYEEFSTVLTQIEAVLNSRPLSPMSSDPQDLSPLSPGHFLVGRPLTAPASDDFTETPVHRLTRYQRVEQIRQQFWSRWAKEYVSELQIRTKGRKNTLELQPDMLVVIKDDNLPPLKWHLGRIVKIFPGKDGITRVADIRTSSGVVRRAYSKICPLLDD</sequence>
<protein>
    <submittedName>
        <fullName evidence="3">Uncharacterized protein LOC128202503</fullName>
    </submittedName>
</protein>
<dbReference type="RefSeq" id="XP_052759044.1">
    <property type="nucleotide sequence ID" value="XM_052903084.1"/>
</dbReference>
<dbReference type="Gene3D" id="3.30.70.270">
    <property type="match status" value="1"/>
</dbReference>
<dbReference type="InterPro" id="IPR043502">
    <property type="entry name" value="DNA/RNA_pol_sf"/>
</dbReference>
<gene>
    <name evidence="3" type="primary">LOC128202503</name>
</gene>
<keyword evidence="2" id="KW-1185">Reference proteome</keyword>
<dbReference type="InterPro" id="IPR043128">
    <property type="entry name" value="Rev_trsase/Diguanyl_cyclase"/>
</dbReference>
<dbReference type="Pfam" id="PF03564">
    <property type="entry name" value="DUF1759"/>
    <property type="match status" value="1"/>
</dbReference>
<reference evidence="3" key="1">
    <citation type="submission" date="2025-08" db="UniProtKB">
        <authorList>
            <consortium name="RefSeq"/>
        </authorList>
    </citation>
    <scope>IDENTIFICATION</scope>
    <source>
        <tissue evidence="3">Whole larvae</tissue>
    </source>
</reference>
<dbReference type="PANTHER" id="PTHR47331">
    <property type="entry name" value="PHD-TYPE DOMAIN-CONTAINING PROTEIN"/>
    <property type="match status" value="1"/>
</dbReference>
<dbReference type="InterPro" id="IPR008042">
    <property type="entry name" value="Retrotrans_Pao"/>
</dbReference>
<evidence type="ECO:0000313" key="2">
    <source>
        <dbReference type="Proteomes" id="UP001652740"/>
    </source>
</evidence>
<dbReference type="GeneID" id="128202503"/>
<dbReference type="SUPFAM" id="SSF56672">
    <property type="entry name" value="DNA/RNA polymerases"/>
    <property type="match status" value="1"/>
</dbReference>
<dbReference type="Proteomes" id="UP001652740">
    <property type="component" value="Unplaced"/>
</dbReference>